<gene>
    <name evidence="1" type="ORF">HYPSUDRAFT_48280</name>
</gene>
<accession>A0A0D2NFQ6</accession>
<evidence type="ECO:0000313" key="1">
    <source>
        <dbReference type="EMBL" id="KJA15516.1"/>
    </source>
</evidence>
<name>A0A0D2NFQ6_HYPSF</name>
<dbReference type="EMBL" id="KN817642">
    <property type="protein sequence ID" value="KJA15516.1"/>
    <property type="molecule type" value="Genomic_DNA"/>
</dbReference>
<proteinExistence type="predicted"/>
<keyword evidence="2" id="KW-1185">Reference proteome</keyword>
<dbReference type="OrthoDB" id="3071430at2759"/>
<dbReference type="Proteomes" id="UP000054270">
    <property type="component" value="Unassembled WGS sequence"/>
</dbReference>
<organism evidence="1 2">
    <name type="scientific">Hypholoma sublateritium (strain FD-334 SS-4)</name>
    <dbReference type="NCBI Taxonomy" id="945553"/>
    <lineage>
        <taxon>Eukaryota</taxon>
        <taxon>Fungi</taxon>
        <taxon>Dikarya</taxon>
        <taxon>Basidiomycota</taxon>
        <taxon>Agaricomycotina</taxon>
        <taxon>Agaricomycetes</taxon>
        <taxon>Agaricomycetidae</taxon>
        <taxon>Agaricales</taxon>
        <taxon>Agaricineae</taxon>
        <taxon>Strophariaceae</taxon>
        <taxon>Hypholoma</taxon>
    </lineage>
</organism>
<dbReference type="AlphaFoldDB" id="A0A0D2NFQ6"/>
<evidence type="ECO:0000313" key="2">
    <source>
        <dbReference type="Proteomes" id="UP000054270"/>
    </source>
</evidence>
<protein>
    <submittedName>
        <fullName evidence="1">Uncharacterized protein</fullName>
    </submittedName>
</protein>
<reference evidence="2" key="1">
    <citation type="submission" date="2014-04" db="EMBL/GenBank/DDBJ databases">
        <title>Evolutionary Origins and Diversification of the Mycorrhizal Mutualists.</title>
        <authorList>
            <consortium name="DOE Joint Genome Institute"/>
            <consortium name="Mycorrhizal Genomics Consortium"/>
            <person name="Kohler A."/>
            <person name="Kuo A."/>
            <person name="Nagy L.G."/>
            <person name="Floudas D."/>
            <person name="Copeland A."/>
            <person name="Barry K.W."/>
            <person name="Cichocki N."/>
            <person name="Veneault-Fourrey C."/>
            <person name="LaButti K."/>
            <person name="Lindquist E.A."/>
            <person name="Lipzen A."/>
            <person name="Lundell T."/>
            <person name="Morin E."/>
            <person name="Murat C."/>
            <person name="Riley R."/>
            <person name="Ohm R."/>
            <person name="Sun H."/>
            <person name="Tunlid A."/>
            <person name="Henrissat B."/>
            <person name="Grigoriev I.V."/>
            <person name="Hibbett D.S."/>
            <person name="Martin F."/>
        </authorList>
    </citation>
    <scope>NUCLEOTIDE SEQUENCE [LARGE SCALE GENOMIC DNA]</scope>
    <source>
        <strain evidence="2">FD-334 SS-4</strain>
    </source>
</reference>
<sequence>MRATRSALFAQCTPRQRPWRLWTSPARALSRCLYHRRRRRRWTVVENALHPVDFGRCKERERSGDSNVRDMNAVAQRLRGLKLKGC</sequence>